<protein>
    <recommendedName>
        <fullName evidence="2">Lnb N-terminal periplasmic domain-containing protein</fullName>
    </recommendedName>
</protein>
<evidence type="ECO:0000313" key="3">
    <source>
        <dbReference type="EMBL" id="CCM76435.1"/>
    </source>
</evidence>
<keyword evidence="1" id="KW-0472">Membrane</keyword>
<keyword evidence="1" id="KW-1133">Transmembrane helix</keyword>
<dbReference type="Pfam" id="PF13387">
    <property type="entry name" value="Lnb_N"/>
    <property type="match status" value="1"/>
</dbReference>
<dbReference type="InterPro" id="IPR025178">
    <property type="entry name" value="Lnb_N"/>
</dbReference>
<dbReference type="Proteomes" id="UP000009319">
    <property type="component" value="Unassembled WGS sequence"/>
</dbReference>
<organism evidence="3 4">
    <name type="scientific">Rhizobium mesoamericanum STM3625</name>
    <dbReference type="NCBI Taxonomy" id="1211777"/>
    <lineage>
        <taxon>Bacteria</taxon>
        <taxon>Pseudomonadati</taxon>
        <taxon>Pseudomonadota</taxon>
        <taxon>Alphaproteobacteria</taxon>
        <taxon>Hyphomicrobiales</taxon>
        <taxon>Rhizobiaceae</taxon>
        <taxon>Rhizobium/Agrobacterium group</taxon>
        <taxon>Rhizobium</taxon>
    </lineage>
</organism>
<dbReference type="EMBL" id="CANI01000024">
    <property type="protein sequence ID" value="CCM76435.1"/>
    <property type="molecule type" value="Genomic_DNA"/>
</dbReference>
<feature type="transmembrane region" description="Helical" evidence="1">
    <location>
        <begin position="71"/>
        <end position="88"/>
    </location>
</feature>
<feature type="transmembrane region" description="Helical" evidence="1">
    <location>
        <begin position="22"/>
        <end position="41"/>
    </location>
</feature>
<comment type="caution">
    <text evidence="3">The sequence shown here is derived from an EMBL/GenBank/DDBJ whole genome shotgun (WGS) entry which is preliminary data.</text>
</comment>
<proteinExistence type="predicted"/>
<evidence type="ECO:0000256" key="1">
    <source>
        <dbReference type="SAM" id="Phobius"/>
    </source>
</evidence>
<feature type="transmembrane region" description="Helical" evidence="1">
    <location>
        <begin position="47"/>
        <end position="66"/>
    </location>
</feature>
<reference evidence="3 4" key="1">
    <citation type="journal article" date="2013" name="Genome Announc.">
        <title>Draft Genome Sequence of Rhizobium mesoamericanum STM3625, a Nitrogen-Fixing Symbiont of Mimosa pudica Isolated in French Guiana (South America).</title>
        <authorList>
            <person name="Moulin L."/>
            <person name="Mornico D."/>
            <person name="Melkonian R."/>
            <person name="Klonowska A."/>
        </authorList>
    </citation>
    <scope>NUCLEOTIDE SEQUENCE [LARGE SCALE GENOMIC DNA]</scope>
    <source>
        <strain evidence="3 4">STM3625</strain>
    </source>
</reference>
<keyword evidence="1" id="KW-0812">Transmembrane</keyword>
<accession>K0PXM2</accession>
<evidence type="ECO:0000313" key="4">
    <source>
        <dbReference type="Proteomes" id="UP000009319"/>
    </source>
</evidence>
<keyword evidence="4" id="KW-1185">Reference proteome</keyword>
<name>K0PXM2_9HYPH</name>
<gene>
    <name evidence="3" type="ORF">BN77_3448</name>
</gene>
<dbReference type="RefSeq" id="WP_007533762.1">
    <property type="nucleotide sequence ID" value="NZ_HF536772.1"/>
</dbReference>
<dbReference type="STRING" id="1211777.BN77_3448"/>
<dbReference type="eggNOG" id="ENOG502Z7V0">
    <property type="taxonomic scope" value="Bacteria"/>
</dbReference>
<evidence type="ECO:0000259" key="2">
    <source>
        <dbReference type="Pfam" id="PF13387"/>
    </source>
</evidence>
<sequence length="341" mass="38481">MTTISTMATPRKWRALAFMARFVLRLVIVIFTAWFTLAAFYQAAPGWKWPVISAGFLIGLVAVLAVRRRPLLACVLLLAAMLLCSYWWSSIRPSNDRDWAADVAHGVTATTAGDRITLYNVRSFQWRTTEDFDPVWRTEQYDLASLQSVDLLNSVWSNPAIAHTLVSFGFSDGRHIVFSAEIRKERSEAFSEIGGFFKEFELVLIAAEESDIVRLRTNIRRETVSLYPLLLPPKVARALFMSYIDKANALAAEPEFYQTITANCTTIVFRLARLIDPGIPFDWRIIVSGYLPDYLYDRGLIRTDLPLSQVKKQAEISSQAQASPAQGDDYSRVIRPVLKGG</sequence>
<dbReference type="AlphaFoldDB" id="K0PXM2"/>
<feature type="domain" description="Lnb N-terminal periplasmic" evidence="2">
    <location>
        <begin position="134"/>
        <end position="288"/>
    </location>
</feature>
<dbReference type="HOGENOM" id="CLU_050045_1_0_5"/>